<evidence type="ECO:0000313" key="6">
    <source>
        <dbReference type="EMBL" id="KAF6223083.1"/>
    </source>
</evidence>
<organism evidence="6 7">
    <name type="scientific">Letharia columbiana</name>
    <dbReference type="NCBI Taxonomy" id="112416"/>
    <lineage>
        <taxon>Eukaryota</taxon>
        <taxon>Fungi</taxon>
        <taxon>Dikarya</taxon>
        <taxon>Ascomycota</taxon>
        <taxon>Pezizomycotina</taxon>
        <taxon>Lecanoromycetes</taxon>
        <taxon>OSLEUM clade</taxon>
        <taxon>Lecanoromycetidae</taxon>
        <taxon>Lecanorales</taxon>
        <taxon>Lecanorineae</taxon>
        <taxon>Parmeliaceae</taxon>
        <taxon>Letharia</taxon>
    </lineage>
</organism>
<evidence type="ECO:0000256" key="2">
    <source>
        <dbReference type="PROSITE-ProRule" id="PRU00023"/>
    </source>
</evidence>
<evidence type="ECO:0000313" key="7">
    <source>
        <dbReference type="Proteomes" id="UP000578531"/>
    </source>
</evidence>
<protein>
    <recommendedName>
        <fullName evidence="8">NACHT domain-containing protein</fullName>
    </recommendedName>
</protein>
<evidence type="ECO:0008006" key="8">
    <source>
        <dbReference type="Google" id="ProtNLM"/>
    </source>
</evidence>
<dbReference type="RefSeq" id="XP_037157957.1">
    <property type="nucleotide sequence ID" value="XM_037315160.1"/>
</dbReference>
<keyword evidence="2" id="KW-0040">ANK repeat</keyword>
<dbReference type="PRINTS" id="PR01415">
    <property type="entry name" value="ANKYRIN"/>
</dbReference>
<dbReference type="EMBL" id="JACCJC010000143">
    <property type="protein sequence ID" value="KAF6223083.1"/>
    <property type="molecule type" value="Genomic_DNA"/>
</dbReference>
<dbReference type="AlphaFoldDB" id="A0A8H6FCQ7"/>
<dbReference type="Proteomes" id="UP000578531">
    <property type="component" value="Unassembled WGS sequence"/>
</dbReference>
<dbReference type="PROSITE" id="PS50088">
    <property type="entry name" value="ANK_REPEAT"/>
    <property type="match status" value="5"/>
</dbReference>
<feature type="region of interest" description="Disordered" evidence="3">
    <location>
        <begin position="1"/>
        <end position="25"/>
    </location>
</feature>
<dbReference type="InterPro" id="IPR002110">
    <property type="entry name" value="Ankyrin_rpt"/>
</dbReference>
<feature type="repeat" description="ANK" evidence="2">
    <location>
        <begin position="808"/>
        <end position="840"/>
    </location>
</feature>
<evidence type="ECO:0000259" key="4">
    <source>
        <dbReference type="Pfam" id="PF22939"/>
    </source>
</evidence>
<dbReference type="PANTHER" id="PTHR10039">
    <property type="entry name" value="AMELOGENIN"/>
    <property type="match status" value="1"/>
</dbReference>
<dbReference type="SMART" id="SM00248">
    <property type="entry name" value="ANK"/>
    <property type="match status" value="6"/>
</dbReference>
<comment type="caution">
    <text evidence="6">The sequence shown here is derived from an EMBL/GenBank/DDBJ whole genome shotgun (WGS) entry which is preliminary data.</text>
</comment>
<feature type="compositionally biased region" description="Basic residues" evidence="3">
    <location>
        <begin position="1"/>
        <end position="11"/>
    </location>
</feature>
<name>A0A8H6FCQ7_9LECA</name>
<reference evidence="6 7" key="1">
    <citation type="journal article" date="2020" name="Genomics">
        <title>Complete, high-quality genomes from long-read metagenomic sequencing of two wolf lichen thalli reveals enigmatic genome architecture.</title>
        <authorList>
            <person name="McKenzie S.K."/>
            <person name="Walston R.F."/>
            <person name="Allen J.L."/>
        </authorList>
    </citation>
    <scope>NUCLEOTIDE SEQUENCE [LARGE SCALE GENOMIC DNA]</scope>
    <source>
        <strain evidence="6">WasteWater2</strain>
    </source>
</reference>
<evidence type="ECO:0000256" key="3">
    <source>
        <dbReference type="SAM" id="MobiDB-lite"/>
    </source>
</evidence>
<feature type="repeat" description="ANK" evidence="2">
    <location>
        <begin position="681"/>
        <end position="710"/>
    </location>
</feature>
<feature type="repeat" description="ANK" evidence="2">
    <location>
        <begin position="647"/>
        <end position="679"/>
    </location>
</feature>
<dbReference type="SUPFAM" id="SSF52540">
    <property type="entry name" value="P-loop containing nucleoside triphosphate hydrolases"/>
    <property type="match status" value="1"/>
</dbReference>
<dbReference type="Pfam" id="PF22939">
    <property type="entry name" value="WHD_GPIID"/>
    <property type="match status" value="1"/>
</dbReference>
<evidence type="ECO:0000256" key="1">
    <source>
        <dbReference type="ARBA" id="ARBA00022737"/>
    </source>
</evidence>
<dbReference type="SUPFAM" id="SSF48403">
    <property type="entry name" value="Ankyrin repeat"/>
    <property type="match status" value="2"/>
</dbReference>
<accession>A0A8H6FCQ7</accession>
<keyword evidence="1" id="KW-0677">Repeat</keyword>
<dbReference type="InterPro" id="IPR036770">
    <property type="entry name" value="Ankyrin_rpt-contain_sf"/>
</dbReference>
<feature type="repeat" description="ANK" evidence="2">
    <location>
        <begin position="841"/>
        <end position="873"/>
    </location>
</feature>
<feature type="compositionally biased region" description="Basic and acidic residues" evidence="3">
    <location>
        <begin position="956"/>
        <end position="970"/>
    </location>
</feature>
<feature type="compositionally biased region" description="Polar residues" evidence="3">
    <location>
        <begin position="15"/>
        <end position="24"/>
    </location>
</feature>
<feature type="domain" description="GPI inositol-deacylase winged helix" evidence="4">
    <location>
        <begin position="388"/>
        <end position="471"/>
    </location>
</feature>
<feature type="region of interest" description="Disordered" evidence="3">
    <location>
        <begin position="956"/>
        <end position="978"/>
    </location>
</feature>
<dbReference type="GeneID" id="59294964"/>
<feature type="repeat" description="ANK" evidence="2">
    <location>
        <begin position="715"/>
        <end position="737"/>
    </location>
</feature>
<dbReference type="Pfam" id="PF12796">
    <property type="entry name" value="Ank_2"/>
    <property type="match status" value="2"/>
</dbReference>
<dbReference type="OrthoDB" id="195446at2759"/>
<dbReference type="Gene3D" id="1.25.40.20">
    <property type="entry name" value="Ankyrin repeat-containing domain"/>
    <property type="match status" value="2"/>
</dbReference>
<dbReference type="Pfam" id="PF24883">
    <property type="entry name" value="NPHP3_N"/>
    <property type="match status" value="1"/>
</dbReference>
<dbReference type="PANTHER" id="PTHR10039:SF14">
    <property type="entry name" value="NACHT DOMAIN-CONTAINING PROTEIN"/>
    <property type="match status" value="1"/>
</dbReference>
<dbReference type="Gene3D" id="3.40.50.300">
    <property type="entry name" value="P-loop containing nucleotide triphosphate hydrolases"/>
    <property type="match status" value="1"/>
</dbReference>
<sequence length="1018" mass="114376">MARTARTRHLKCDRSQTSMGNQPDSPEKAVLHHHCLWSMVPQSWLSESAEKHYFIPKTLPQDVIRANVERSIYRLSEEAARSQDDHRRFLQTEQSLLQMWLRQRSATSCEWLFNLQAYRKWANEAENPLLWLKGRPGAGKSMLCSAIIENLQQRQEQRCAVAFCFFDSRQGQVSSARYILKAFAYQLRGCMRSIVLERLLQSVIRESEKLTDPMSLEQFQRKLRGLIVSVNTHVQVFLILDGLDDDESIEKVIMHEILRANRSREKSHIFRCLISSRSRCEARIGPEDIIQIDLSAEPGLQQDMLSFARIRLANIFRTSTKKTVHTLALAKQLCSRANGTFLWLALAIEQIQRMESHLNLPQLVNSLPASIDAFYQRALQQIPLQDVETAQKIFSWLTVASRPLYLPELLEALAIKAGQSQLPEQPPSTGDELSLPNSQAEIYRICGWLVTITEERIVRLRHPTLRDYLLFADESPNHPRHLVLAAHERLARACLVLLSSLLRAESSSALTNIKTAQQLCGGMTSTLTRYAAANWSVHYRLSETYSRVLAGTLQRCLIIRLDYDCQSFSIPNSGRSIQIAHTTLRISASYGLMSLTQLCLEMGMDPKGGSCVLCETPLAIAVGGGHSEAANIILRGVAHSASRASYNSVEMIHLAVARGLTDAVQSLLECGSKVDVVEIDSGKTLLHVATESGRLDLVKLLMSYNSNVNAIIPKTHETPLHIAAVHGYIHVVKYLVDGRDPSMRELELYDSIVQQPYYQSWTKDLAMNEGKTDSMVWDIDTRDSVEAHIGRLWSCSTRYSDINLRTSEGITALDLAASNGYSDIVRFLLERGADFKSEGSTRCIALQAALENGHLETVKLLLAAGANMHEQTDGLAPTLQHVYKKGHDDVADFVAWYCFIAEISAKQFPWPVLCLPTKTTNTVVRDAIQKAKLHTKFSKLGTHTQFAQRLGKLAERPKGPFGARRREPGKRDKRQSLRHISSVACQRDFARDLHSEIRSLSVRDAGVYLPPAGPYAPT</sequence>
<evidence type="ECO:0000259" key="5">
    <source>
        <dbReference type="Pfam" id="PF24883"/>
    </source>
</evidence>
<keyword evidence="7" id="KW-1185">Reference proteome</keyword>
<gene>
    <name evidence="6" type="ORF">HO173_013339</name>
</gene>
<dbReference type="InterPro" id="IPR056884">
    <property type="entry name" value="NPHP3-like_N"/>
</dbReference>
<dbReference type="InterPro" id="IPR027417">
    <property type="entry name" value="P-loop_NTPase"/>
</dbReference>
<dbReference type="PROSITE" id="PS50297">
    <property type="entry name" value="ANK_REP_REGION"/>
    <property type="match status" value="3"/>
</dbReference>
<dbReference type="InterPro" id="IPR054471">
    <property type="entry name" value="GPIID_WHD"/>
</dbReference>
<proteinExistence type="predicted"/>
<feature type="domain" description="Nephrocystin 3-like N-terminal" evidence="5">
    <location>
        <begin position="108"/>
        <end position="277"/>
    </location>
</feature>